<keyword evidence="1" id="KW-0732">Signal</keyword>
<dbReference type="FunCoup" id="A0A1Y1LIH4">
    <property type="interactions" value="1"/>
</dbReference>
<keyword evidence="4" id="KW-1185">Reference proteome</keyword>
<dbReference type="EMBL" id="VVIM01000003">
    <property type="protein sequence ID" value="KAB0801157.1"/>
    <property type="molecule type" value="Genomic_DNA"/>
</dbReference>
<gene>
    <name evidence="3" type="ORF">PPYR_05511</name>
</gene>
<reference evidence="3" key="3">
    <citation type="submission" date="2019-08" db="EMBL/GenBank/DDBJ databases">
        <authorList>
            <consortium name="Photinus pyralis genome working group"/>
            <person name="Fallon T.R."/>
            <person name="Sander Lower S.E."/>
            <person name="Weng J.-K."/>
        </authorList>
    </citation>
    <scope>NUCLEOTIDE SEQUENCE</scope>
    <source>
        <strain evidence="3">1611_PpyrPB1</strain>
        <tissue evidence="3">Whole body</tissue>
    </source>
</reference>
<evidence type="ECO:0000313" key="2">
    <source>
        <dbReference type="EMBL" id="JAV72701.1"/>
    </source>
</evidence>
<dbReference type="AlphaFoldDB" id="A0A1Y1LIH4"/>
<name>A0A1Y1LIH4_PHOPY</name>
<evidence type="ECO:0000313" key="4">
    <source>
        <dbReference type="Proteomes" id="UP000327044"/>
    </source>
</evidence>
<proteinExistence type="predicted"/>
<evidence type="ECO:0000256" key="1">
    <source>
        <dbReference type="SAM" id="SignalP"/>
    </source>
</evidence>
<dbReference type="Proteomes" id="UP000327044">
    <property type="component" value="Unassembled WGS sequence"/>
</dbReference>
<reference evidence="2" key="1">
    <citation type="journal article" date="2016" name="Sci. Rep.">
        <title>Molecular characterization of firefly nuptial gifts: a multi-omics approach sheds light on postcopulatory sexual selection.</title>
        <authorList>
            <person name="Al-Wathiqui N."/>
            <person name="Fallon T.R."/>
            <person name="South A."/>
            <person name="Weng J.K."/>
            <person name="Lewis S.M."/>
        </authorList>
    </citation>
    <scope>NUCLEOTIDE SEQUENCE</scope>
</reference>
<dbReference type="PROSITE" id="PS51257">
    <property type="entry name" value="PROKAR_LIPOPROTEIN"/>
    <property type="match status" value="1"/>
</dbReference>
<feature type="signal peptide" evidence="1">
    <location>
        <begin position="1"/>
        <end position="25"/>
    </location>
</feature>
<protein>
    <submittedName>
        <fullName evidence="2">Uncharacterized protein</fullName>
    </submittedName>
</protein>
<accession>A0A1Y1LIH4</accession>
<feature type="chain" id="PRO_5036029867" evidence="1">
    <location>
        <begin position="26"/>
        <end position="168"/>
    </location>
</feature>
<dbReference type="EMBL" id="GEZM01056392">
    <property type="protein sequence ID" value="JAV72701.1"/>
    <property type="molecule type" value="Transcribed_RNA"/>
</dbReference>
<dbReference type="OrthoDB" id="8174264at2759"/>
<reference evidence="3 4" key="2">
    <citation type="journal article" date="2018" name="Elife">
        <title>Firefly genomes illuminate parallel origins of bioluminescence in beetles.</title>
        <authorList>
            <person name="Fallon T.R."/>
            <person name="Lower S.E."/>
            <person name="Chang C.H."/>
            <person name="Bessho-Uehara M."/>
            <person name="Martin G.J."/>
            <person name="Bewick A.J."/>
            <person name="Behringer M."/>
            <person name="Debat H.J."/>
            <person name="Wong I."/>
            <person name="Day J.C."/>
            <person name="Suvorov A."/>
            <person name="Silva C.J."/>
            <person name="Stanger-Hall K.F."/>
            <person name="Hall D.W."/>
            <person name="Schmitz R.J."/>
            <person name="Nelson D.R."/>
            <person name="Lewis S.M."/>
            <person name="Shigenobu S."/>
            <person name="Bybee S.M."/>
            <person name="Larracuente A.M."/>
            <person name="Oba Y."/>
            <person name="Weng J.K."/>
        </authorList>
    </citation>
    <scope>NUCLEOTIDE SEQUENCE [LARGE SCALE GENOMIC DNA]</scope>
    <source>
        <strain evidence="3">1611_PpyrPB1</strain>
        <tissue evidence="3">Whole body</tissue>
    </source>
</reference>
<sequence>MKVRRVFGVFVSILLCSCMINEASSQEPTFELPVELIGFPAVVLFVRLSNFAKKLAYTLNPKTYVSRTRRSIESDDMIDIEEAEKRLIFELGEKVCIYPKVCLYHALKASQTQVKDNVSVDWSDIFSQYKTSKEKHKEYYLLSIFLGDIVASPRFCNQLVKRGRACKE</sequence>
<dbReference type="InParanoid" id="A0A1Y1LIH4"/>
<evidence type="ECO:0000313" key="3">
    <source>
        <dbReference type="EMBL" id="KAB0801157.1"/>
    </source>
</evidence>
<organism evidence="2">
    <name type="scientific">Photinus pyralis</name>
    <name type="common">Common eastern firefly</name>
    <name type="synonym">Lampyris pyralis</name>
    <dbReference type="NCBI Taxonomy" id="7054"/>
    <lineage>
        <taxon>Eukaryota</taxon>
        <taxon>Metazoa</taxon>
        <taxon>Ecdysozoa</taxon>
        <taxon>Arthropoda</taxon>
        <taxon>Hexapoda</taxon>
        <taxon>Insecta</taxon>
        <taxon>Pterygota</taxon>
        <taxon>Neoptera</taxon>
        <taxon>Endopterygota</taxon>
        <taxon>Coleoptera</taxon>
        <taxon>Polyphaga</taxon>
        <taxon>Elateriformia</taxon>
        <taxon>Elateroidea</taxon>
        <taxon>Lampyridae</taxon>
        <taxon>Lampyrinae</taxon>
        <taxon>Photinus</taxon>
    </lineage>
</organism>